<gene>
    <name evidence="1" type="ORF">HPB49_002257</name>
</gene>
<accession>A0ACB8D2D2</accession>
<keyword evidence="2" id="KW-1185">Reference proteome</keyword>
<proteinExistence type="predicted"/>
<comment type="caution">
    <text evidence="1">The sequence shown here is derived from an EMBL/GenBank/DDBJ whole genome shotgun (WGS) entry which is preliminary data.</text>
</comment>
<reference evidence="1" key="1">
    <citation type="submission" date="2020-05" db="EMBL/GenBank/DDBJ databases">
        <title>Large-scale comparative analyses of tick genomes elucidate their genetic diversity and vector capacities.</title>
        <authorList>
            <person name="Jia N."/>
            <person name="Wang J."/>
            <person name="Shi W."/>
            <person name="Du L."/>
            <person name="Sun Y."/>
            <person name="Zhan W."/>
            <person name="Jiang J."/>
            <person name="Wang Q."/>
            <person name="Zhang B."/>
            <person name="Ji P."/>
            <person name="Sakyi L.B."/>
            <person name="Cui X."/>
            <person name="Yuan T."/>
            <person name="Jiang B."/>
            <person name="Yang W."/>
            <person name="Lam T.T.-Y."/>
            <person name="Chang Q."/>
            <person name="Ding S."/>
            <person name="Wang X."/>
            <person name="Zhu J."/>
            <person name="Ruan X."/>
            <person name="Zhao L."/>
            <person name="Wei J."/>
            <person name="Que T."/>
            <person name="Du C."/>
            <person name="Cheng J."/>
            <person name="Dai P."/>
            <person name="Han X."/>
            <person name="Huang E."/>
            <person name="Gao Y."/>
            <person name="Liu J."/>
            <person name="Shao H."/>
            <person name="Ye R."/>
            <person name="Li L."/>
            <person name="Wei W."/>
            <person name="Wang X."/>
            <person name="Wang C."/>
            <person name="Yang T."/>
            <person name="Huo Q."/>
            <person name="Li W."/>
            <person name="Guo W."/>
            <person name="Chen H."/>
            <person name="Zhou L."/>
            <person name="Ni X."/>
            <person name="Tian J."/>
            <person name="Zhou Y."/>
            <person name="Sheng Y."/>
            <person name="Liu T."/>
            <person name="Pan Y."/>
            <person name="Xia L."/>
            <person name="Li J."/>
            <person name="Zhao F."/>
            <person name="Cao W."/>
        </authorList>
    </citation>
    <scope>NUCLEOTIDE SEQUENCE</scope>
    <source>
        <strain evidence="1">Dsil-2018</strain>
    </source>
</reference>
<sequence>MPAQHGCQKHQGYEEREYDCLQSQASCSMEEPRQLDWPKLPTKSDEEKTTPRSDFPPVEKIFYAENSEVSCVTAEKVGEFRSANNHAVVKYPELQERPPPGLASNPVTSFEEAFAKYSEILRNVSWKHFKKLSPIQSQVWPILLKGHDLTDIAQIGIGKPLAFLLSAALVHIDSQALQGQSVSS</sequence>
<name>A0ACB8D2D2_DERSI</name>
<evidence type="ECO:0000313" key="1">
    <source>
        <dbReference type="EMBL" id="KAH7958535.1"/>
    </source>
</evidence>
<dbReference type="EMBL" id="CM023472">
    <property type="protein sequence ID" value="KAH7958535.1"/>
    <property type="molecule type" value="Genomic_DNA"/>
</dbReference>
<evidence type="ECO:0000313" key="2">
    <source>
        <dbReference type="Proteomes" id="UP000821865"/>
    </source>
</evidence>
<protein>
    <submittedName>
        <fullName evidence="1">Uncharacterized protein</fullName>
    </submittedName>
</protein>
<dbReference type="Proteomes" id="UP000821865">
    <property type="component" value="Chromosome 3"/>
</dbReference>
<organism evidence="1 2">
    <name type="scientific">Dermacentor silvarum</name>
    <name type="common">Tick</name>
    <dbReference type="NCBI Taxonomy" id="543639"/>
    <lineage>
        <taxon>Eukaryota</taxon>
        <taxon>Metazoa</taxon>
        <taxon>Ecdysozoa</taxon>
        <taxon>Arthropoda</taxon>
        <taxon>Chelicerata</taxon>
        <taxon>Arachnida</taxon>
        <taxon>Acari</taxon>
        <taxon>Parasitiformes</taxon>
        <taxon>Ixodida</taxon>
        <taxon>Ixodoidea</taxon>
        <taxon>Ixodidae</taxon>
        <taxon>Rhipicephalinae</taxon>
        <taxon>Dermacentor</taxon>
    </lineage>
</organism>